<dbReference type="Proteomes" id="UP001311915">
    <property type="component" value="Unassembled WGS sequence"/>
</dbReference>
<accession>A0AAV9LM76</accession>
<dbReference type="EMBL" id="JAWPEI010000005">
    <property type="protein sequence ID" value="KAK4726831.1"/>
    <property type="molecule type" value="Genomic_DNA"/>
</dbReference>
<evidence type="ECO:0000256" key="1">
    <source>
        <dbReference type="SAM" id="MobiDB-lite"/>
    </source>
</evidence>
<dbReference type="AlphaFoldDB" id="A0AAV9LM76"/>
<sequence length="81" mass="9489">MESMMIVNKMLKHVFEPGKILRTFLQERAYPVSLPNSLGTFDLGYKPTIEDKMKAKKKKEMHGHLPRQYHLYKNPSSKPTQ</sequence>
<feature type="region of interest" description="Disordered" evidence="1">
    <location>
        <begin position="60"/>
        <end position="81"/>
    </location>
</feature>
<evidence type="ECO:0000313" key="3">
    <source>
        <dbReference type="Proteomes" id="UP001311915"/>
    </source>
</evidence>
<comment type="caution">
    <text evidence="2">The sequence shown here is derived from an EMBL/GenBank/DDBJ whole genome shotgun (WGS) entry which is preliminary data.</text>
</comment>
<organism evidence="2 3">
    <name type="scientific">Solanum pinnatisectum</name>
    <name type="common">tansyleaf nightshade</name>
    <dbReference type="NCBI Taxonomy" id="50273"/>
    <lineage>
        <taxon>Eukaryota</taxon>
        <taxon>Viridiplantae</taxon>
        <taxon>Streptophyta</taxon>
        <taxon>Embryophyta</taxon>
        <taxon>Tracheophyta</taxon>
        <taxon>Spermatophyta</taxon>
        <taxon>Magnoliopsida</taxon>
        <taxon>eudicotyledons</taxon>
        <taxon>Gunneridae</taxon>
        <taxon>Pentapetalae</taxon>
        <taxon>asterids</taxon>
        <taxon>lamiids</taxon>
        <taxon>Solanales</taxon>
        <taxon>Solanaceae</taxon>
        <taxon>Solanoideae</taxon>
        <taxon>Solaneae</taxon>
        <taxon>Solanum</taxon>
    </lineage>
</organism>
<evidence type="ECO:0000313" key="2">
    <source>
        <dbReference type="EMBL" id="KAK4726831.1"/>
    </source>
</evidence>
<keyword evidence="3" id="KW-1185">Reference proteome</keyword>
<protein>
    <submittedName>
        <fullName evidence="2">Uncharacterized protein</fullName>
    </submittedName>
</protein>
<gene>
    <name evidence="2" type="ORF">R3W88_031748</name>
</gene>
<name>A0AAV9LM76_9SOLN</name>
<reference evidence="2 3" key="1">
    <citation type="submission" date="2023-10" db="EMBL/GenBank/DDBJ databases">
        <title>Genome-Wide Identification Analysis in wild type Solanum Pinnatisectum Reveals Some Genes Defensing Phytophthora Infestans.</title>
        <authorList>
            <person name="Sun C."/>
        </authorList>
    </citation>
    <scope>NUCLEOTIDE SEQUENCE [LARGE SCALE GENOMIC DNA]</scope>
    <source>
        <strain evidence="2">LQN</strain>
        <tissue evidence="2">Leaf</tissue>
    </source>
</reference>
<proteinExistence type="predicted"/>